<keyword evidence="2" id="KW-1133">Transmembrane helix</keyword>
<feature type="region of interest" description="Disordered" evidence="1">
    <location>
        <begin position="288"/>
        <end position="319"/>
    </location>
</feature>
<evidence type="ECO:0000256" key="1">
    <source>
        <dbReference type="SAM" id="MobiDB-lite"/>
    </source>
</evidence>
<dbReference type="RefSeq" id="WP_206728522.1">
    <property type="nucleotide sequence ID" value="NZ_CP071090.1"/>
</dbReference>
<proteinExistence type="predicted"/>
<organism evidence="3 4">
    <name type="scientific">Pyxidicoccus parkwayensis</name>
    <dbReference type="NCBI Taxonomy" id="2813578"/>
    <lineage>
        <taxon>Bacteria</taxon>
        <taxon>Pseudomonadati</taxon>
        <taxon>Myxococcota</taxon>
        <taxon>Myxococcia</taxon>
        <taxon>Myxococcales</taxon>
        <taxon>Cystobacterineae</taxon>
        <taxon>Myxococcaceae</taxon>
        <taxon>Pyxidicoccus</taxon>
    </lineage>
</organism>
<feature type="transmembrane region" description="Helical" evidence="2">
    <location>
        <begin position="404"/>
        <end position="424"/>
    </location>
</feature>
<feature type="transmembrane region" description="Helical" evidence="2">
    <location>
        <begin position="436"/>
        <end position="460"/>
    </location>
</feature>
<sequence>MDESLLPDILDQVGRQPREFGAVQLHVDPVVRAPEGTRATASIWLQGAFTPMAPGASLRVLDAATRREVLHARLPSLERGQVLRWTLPLSLDAEVRELLFQPVAPVPEGAVRVRPPWRLFDTLELVKETRPVVNTDLLAAGTAVSLAMGRLPVAALLRASSASVREEIRTKQHAARALPDGFVAEVTPGQGVASEASSEGSEAITVWEPGQPFDAAPWRESSSTLRDGDVRRVQCGACGAVAPRQAEFCPSCLASLAGAAVAVEAAASSSPDGSMAVAGHADAARSADTSASPLLDGGVGGAGHADAAQPADTGPRCPRHPMMDETRTCPRCGSFYCDGCLPESLESERTHCPDCQAREQVTDPVRLRRTLMRDMALVHCGVAVGMVIMGVLGSVGAVGKEAEALIGGACFAVFFAGVAGVLALTRSTTAGWGFFALDVLLGVAFAVMGGLLEGGILFLASVISCLQLSKARGLSRASGAV</sequence>
<evidence type="ECO:0008006" key="5">
    <source>
        <dbReference type="Google" id="ProtNLM"/>
    </source>
</evidence>
<dbReference type="EMBL" id="CP071090">
    <property type="protein sequence ID" value="QSQ26994.1"/>
    <property type="molecule type" value="Genomic_DNA"/>
</dbReference>
<evidence type="ECO:0000313" key="4">
    <source>
        <dbReference type="Proteomes" id="UP000662747"/>
    </source>
</evidence>
<evidence type="ECO:0000256" key="2">
    <source>
        <dbReference type="SAM" id="Phobius"/>
    </source>
</evidence>
<dbReference type="Proteomes" id="UP000662747">
    <property type="component" value="Chromosome"/>
</dbReference>
<feature type="transmembrane region" description="Helical" evidence="2">
    <location>
        <begin position="376"/>
        <end position="398"/>
    </location>
</feature>
<reference evidence="3 4" key="1">
    <citation type="submission" date="2021-02" db="EMBL/GenBank/DDBJ databases">
        <title>De Novo genome assembly of isolated myxobacteria.</title>
        <authorList>
            <person name="Stevens D.C."/>
        </authorList>
    </citation>
    <scope>NUCLEOTIDE SEQUENCE [LARGE SCALE GENOMIC DNA]</scope>
    <source>
        <strain evidence="4">SCPEA02</strain>
    </source>
</reference>
<name>A0ABX7P900_9BACT</name>
<keyword evidence="2" id="KW-0472">Membrane</keyword>
<protein>
    <recommendedName>
        <fullName evidence="5">RING-type domain-containing protein</fullName>
    </recommendedName>
</protein>
<gene>
    <name evidence="3" type="ORF">JY651_19660</name>
</gene>
<accession>A0ABX7P900</accession>
<evidence type="ECO:0000313" key="3">
    <source>
        <dbReference type="EMBL" id="QSQ26994.1"/>
    </source>
</evidence>
<keyword evidence="4" id="KW-1185">Reference proteome</keyword>
<keyword evidence="2" id="KW-0812">Transmembrane</keyword>